<keyword evidence="4" id="KW-1185">Reference proteome</keyword>
<comment type="caution">
    <text evidence="3">The sequence shown here is derived from an EMBL/GenBank/DDBJ whole genome shotgun (WGS) entry which is preliminary data.</text>
</comment>
<name>A0ABV6BLM6_9FLAO</name>
<feature type="transmembrane region" description="Helical" evidence="2">
    <location>
        <begin position="38"/>
        <end position="57"/>
    </location>
</feature>
<sequence length="433" mass="48924">MIKSYKIVTIVQIILVIISSFAFRVLEDGYEWGSLEPALVLLVGGLVLISIAISIIIQKIIVSIINSDSTNEEKTGNTAHDKFWKNSFRVILIYGVLTFVFAVIVVVDNSDIAFPSHDFIDRLSFSFAIIIISSLVIGLLLRVKEAVSEIAKLMGFLMILIASIIFVFSFFVATKNALTFRSGDGTGIEGFFHRLLSEQGTVEDSGAAVVSSPTESDAVTESKESDYQVNSEESEEESSPLSKPMITGAWNSFMNDFYVKKRGLSVDFLGLRQYVSSVFDGQLFDDVYRVLVNIDDLKEHSEQLKEALYSYKSVLFATVSTETYRNNHFDEVVDKLLLAYDDVGTDREKLNNIYEIMRYGASPQEVDGNISVYLPDIQKYCSSNTLKKLSDDKGFCKYKSDVVWFYSFWARRYKEGNIDVVYEILLKIKKHYD</sequence>
<feature type="transmembrane region" description="Helical" evidence="2">
    <location>
        <begin position="119"/>
        <end position="141"/>
    </location>
</feature>
<evidence type="ECO:0000256" key="2">
    <source>
        <dbReference type="SAM" id="Phobius"/>
    </source>
</evidence>
<dbReference type="RefSeq" id="WP_379683784.1">
    <property type="nucleotide sequence ID" value="NZ_JBHLYW010000001.1"/>
</dbReference>
<feature type="transmembrane region" description="Helical" evidence="2">
    <location>
        <begin position="153"/>
        <end position="173"/>
    </location>
</feature>
<evidence type="ECO:0000256" key="1">
    <source>
        <dbReference type="SAM" id="MobiDB-lite"/>
    </source>
</evidence>
<accession>A0ABV6BLM6</accession>
<feature type="transmembrane region" description="Helical" evidence="2">
    <location>
        <begin position="7"/>
        <end position="26"/>
    </location>
</feature>
<feature type="transmembrane region" description="Helical" evidence="2">
    <location>
        <begin position="90"/>
        <end position="107"/>
    </location>
</feature>
<organism evidence="3 4">
    <name type="scientific">Flavobacterium procerum</name>
    <dbReference type="NCBI Taxonomy" id="1455569"/>
    <lineage>
        <taxon>Bacteria</taxon>
        <taxon>Pseudomonadati</taxon>
        <taxon>Bacteroidota</taxon>
        <taxon>Flavobacteriia</taxon>
        <taxon>Flavobacteriales</taxon>
        <taxon>Flavobacteriaceae</taxon>
        <taxon>Flavobacterium</taxon>
    </lineage>
</organism>
<protein>
    <submittedName>
        <fullName evidence="3">Uncharacterized protein</fullName>
    </submittedName>
</protein>
<reference evidence="3 4" key="1">
    <citation type="submission" date="2024-09" db="EMBL/GenBank/DDBJ databases">
        <authorList>
            <person name="Sun Q."/>
            <person name="Mori K."/>
        </authorList>
    </citation>
    <scope>NUCLEOTIDE SEQUENCE [LARGE SCALE GENOMIC DNA]</scope>
    <source>
        <strain evidence="3 4">CGMCC 1.12926</strain>
    </source>
</reference>
<gene>
    <name evidence="3" type="ORF">ACFFLS_00740</name>
</gene>
<keyword evidence="2" id="KW-0812">Transmembrane</keyword>
<feature type="region of interest" description="Disordered" evidence="1">
    <location>
        <begin position="205"/>
        <end position="243"/>
    </location>
</feature>
<keyword evidence="2" id="KW-1133">Transmembrane helix</keyword>
<dbReference type="Proteomes" id="UP001589734">
    <property type="component" value="Unassembled WGS sequence"/>
</dbReference>
<evidence type="ECO:0000313" key="3">
    <source>
        <dbReference type="EMBL" id="MFC0075551.1"/>
    </source>
</evidence>
<dbReference type="EMBL" id="JBHLYW010000001">
    <property type="protein sequence ID" value="MFC0075551.1"/>
    <property type="molecule type" value="Genomic_DNA"/>
</dbReference>
<keyword evidence="2" id="KW-0472">Membrane</keyword>
<evidence type="ECO:0000313" key="4">
    <source>
        <dbReference type="Proteomes" id="UP001589734"/>
    </source>
</evidence>
<proteinExistence type="predicted"/>